<evidence type="ECO:0000256" key="1">
    <source>
        <dbReference type="ARBA" id="ARBA00022729"/>
    </source>
</evidence>
<comment type="caution">
    <text evidence="4">The sequence shown here is derived from an EMBL/GenBank/DDBJ whole genome shotgun (WGS) entry which is preliminary data.</text>
</comment>
<evidence type="ECO:0000259" key="3">
    <source>
        <dbReference type="Pfam" id="PF13860"/>
    </source>
</evidence>
<keyword evidence="1 2" id="KW-0732">Signal</keyword>
<dbReference type="Gene3D" id="2.60.40.4070">
    <property type="match status" value="1"/>
</dbReference>
<evidence type="ECO:0000256" key="2">
    <source>
        <dbReference type="SAM" id="SignalP"/>
    </source>
</evidence>
<feature type="signal peptide" evidence="2">
    <location>
        <begin position="1"/>
        <end position="22"/>
    </location>
</feature>
<dbReference type="InterPro" id="IPR026444">
    <property type="entry name" value="Secre_tail"/>
</dbReference>
<proteinExistence type="predicted"/>
<organism evidence="4 5">
    <name type="scientific">Eiseniibacteriota bacterium</name>
    <dbReference type="NCBI Taxonomy" id="2212470"/>
    <lineage>
        <taxon>Bacteria</taxon>
        <taxon>Candidatus Eiseniibacteriota</taxon>
    </lineage>
</organism>
<evidence type="ECO:0000313" key="4">
    <source>
        <dbReference type="EMBL" id="NNF05892.1"/>
    </source>
</evidence>
<dbReference type="AlphaFoldDB" id="A0A7Y2E7N8"/>
<feature type="domain" description="FlgD/Vpr Ig-like" evidence="3">
    <location>
        <begin position="743"/>
        <end position="804"/>
    </location>
</feature>
<dbReference type="Proteomes" id="UP000547674">
    <property type="component" value="Unassembled WGS sequence"/>
</dbReference>
<gene>
    <name evidence="4" type="ORF">HKN21_03965</name>
</gene>
<dbReference type="Pfam" id="PF13860">
    <property type="entry name" value="FlgD_ig"/>
    <property type="match status" value="1"/>
</dbReference>
<accession>A0A7Y2E7N8</accession>
<sequence length="818" mass="88683">MKQLCALIACGLVLAMAVPSLAMTPQTIVVDGVNDFDPSNLWDADGGDTQTQNWCTSDPEDESPMDLGDIFITNDSNFLYFGYEYDRDCFASPAVNLGIAIDVNTAAGSTTDAFNRKIAWNNVPNKPDFYIYDVVDGFNYEVLYSWGGASWSVVTDGSNGLGIVDDTGFQEMKLDLTTLGLAAGDTIHVEFWMTQDGTTKPPLDAACSDTVQTSTPTGTTFDIPGAAIEMYEMKAYVIQANVDVTPPTVESVSAVGFSTDAMLQIGTTTTQVDVKFSEPVGTGSGSSGNYSISNTAATVTGAFVDGSDPSLVHLFLSAPIGPSANFYDVTVINVQDVAGNAILNNGTDNVRSFFLKKLRFEGNMSVFMLTNSSPPDSFTVEGSLSPLTFTPLDNALMQDPGAVDSIYVTEVPLSVSKNEGTGKAEANLEWKFHHMIQSFEPRPNRQHLVSSDFGDCDTLAAFWNDDNPDAVTDKEIDVIFRVDASDLSPTVSDTICVTGDQAPLTNFVLPGTMMLDDGVFPDDTASDGIYAVVVRFPLGTFKTVNFKYTFNSDFECLDQGNRNVFLNDDLFDIVGGTNGPIDLPARKINRCTVTDKAIQVNFRVDSDNFEFFMGAVNTVGVNGDQLPLNFNIPSETAMADDGLGIDAIADDDTFSVAVVFPDSSNFNVEYKFVINDIFECEGFGNRLIVLDDVNFSVANPMIPPVAIWDYCENITTGVGDENRPPVITIHLSQNYPNPFGSRTTIQFDAKDAGNAKLQIFDVAGRLVTTVLDRQVNAGLNIVQWDGVDSTNRRVSPGIYFYTLTMDGERASRRMVVTR</sequence>
<protein>
    <submittedName>
        <fullName evidence="4">T9SS type A sorting domain-containing protein</fullName>
    </submittedName>
</protein>
<dbReference type="InterPro" id="IPR014755">
    <property type="entry name" value="Cu-Rt/internalin_Ig-like"/>
</dbReference>
<reference evidence="4 5" key="1">
    <citation type="submission" date="2020-03" db="EMBL/GenBank/DDBJ databases">
        <title>Metabolic flexibility allows generalist bacteria to become dominant in a frequently disturbed ecosystem.</title>
        <authorList>
            <person name="Chen Y.-J."/>
            <person name="Leung P.M."/>
            <person name="Bay S.K."/>
            <person name="Hugenholtz P."/>
            <person name="Kessler A.J."/>
            <person name="Shelley G."/>
            <person name="Waite D.W."/>
            <person name="Cook P.L."/>
            <person name="Greening C."/>
        </authorList>
    </citation>
    <scope>NUCLEOTIDE SEQUENCE [LARGE SCALE GENOMIC DNA]</scope>
    <source>
        <strain evidence="4">SS_bin_28</strain>
    </source>
</reference>
<evidence type="ECO:0000313" key="5">
    <source>
        <dbReference type="Proteomes" id="UP000547674"/>
    </source>
</evidence>
<dbReference type="Gene3D" id="2.60.40.1220">
    <property type="match status" value="1"/>
</dbReference>
<name>A0A7Y2E7N8_UNCEI</name>
<feature type="chain" id="PRO_5030519657" evidence="2">
    <location>
        <begin position="23"/>
        <end position="818"/>
    </location>
</feature>
<dbReference type="NCBIfam" id="TIGR04183">
    <property type="entry name" value="Por_Secre_tail"/>
    <property type="match status" value="1"/>
</dbReference>
<dbReference type="InterPro" id="IPR025965">
    <property type="entry name" value="FlgD/Vpr_Ig-like"/>
</dbReference>
<dbReference type="EMBL" id="JABDJR010000150">
    <property type="protein sequence ID" value="NNF05892.1"/>
    <property type="molecule type" value="Genomic_DNA"/>
</dbReference>